<keyword evidence="1" id="KW-0175">Coiled coil</keyword>
<evidence type="ECO:0000313" key="2">
    <source>
        <dbReference type="EMBL" id="ORB75847.1"/>
    </source>
</evidence>
<organism evidence="2 3">
    <name type="scientific">Mycobacterium scrofulaceum</name>
    <dbReference type="NCBI Taxonomy" id="1783"/>
    <lineage>
        <taxon>Bacteria</taxon>
        <taxon>Bacillati</taxon>
        <taxon>Actinomycetota</taxon>
        <taxon>Actinomycetes</taxon>
        <taxon>Mycobacteriales</taxon>
        <taxon>Mycobacteriaceae</taxon>
        <taxon>Mycobacterium</taxon>
    </lineage>
</organism>
<dbReference type="AlphaFoldDB" id="A0A1X0KKT9"/>
<dbReference type="STRING" id="1783.BST44_02725"/>
<dbReference type="EMBL" id="MVIJ01000002">
    <property type="protein sequence ID" value="ORB75847.1"/>
    <property type="molecule type" value="Genomic_DNA"/>
</dbReference>
<gene>
    <name evidence="2" type="ORF">BST44_02725</name>
</gene>
<comment type="caution">
    <text evidence="2">The sequence shown here is derived from an EMBL/GenBank/DDBJ whole genome shotgun (WGS) entry which is preliminary data.</text>
</comment>
<dbReference type="Proteomes" id="UP000192601">
    <property type="component" value="Unassembled WGS sequence"/>
</dbReference>
<feature type="coiled-coil region" evidence="1">
    <location>
        <begin position="61"/>
        <end position="88"/>
    </location>
</feature>
<keyword evidence="3" id="KW-1185">Reference proteome</keyword>
<sequence>MNTEEAQPSPQELGALRAAELWLLLAGLAGDGERVAAEAVRLTRSGVGTCYVLGSLTARAAKALERDYGSAEAALAALESELVAAELQAAQDAE</sequence>
<evidence type="ECO:0000313" key="3">
    <source>
        <dbReference type="Proteomes" id="UP000192601"/>
    </source>
</evidence>
<protein>
    <submittedName>
        <fullName evidence="2">Uncharacterized protein</fullName>
    </submittedName>
</protein>
<evidence type="ECO:0000256" key="1">
    <source>
        <dbReference type="SAM" id="Coils"/>
    </source>
</evidence>
<accession>A0A1X0KKT9</accession>
<reference evidence="2 3" key="1">
    <citation type="submission" date="2017-02" db="EMBL/GenBank/DDBJ databases">
        <title>The new phylogeny of genus Mycobacterium.</title>
        <authorList>
            <person name="Tortoli E."/>
            <person name="Trovato A."/>
            <person name="Cirillo D.M."/>
        </authorList>
    </citation>
    <scope>NUCLEOTIDE SEQUENCE [LARGE SCALE GENOMIC DNA]</scope>
    <source>
        <strain evidence="2 3">DSM 43992</strain>
    </source>
</reference>
<dbReference type="RefSeq" id="WP_083174958.1">
    <property type="nucleotide sequence ID" value="NZ_MVIJ01000002.1"/>
</dbReference>
<proteinExistence type="predicted"/>
<name>A0A1X0KKT9_MYCSC</name>